<protein>
    <submittedName>
        <fullName evidence="11">ATP-binding cassette, sub-family G (WHITE), member 2a</fullName>
    </submittedName>
</protein>
<evidence type="ECO:0000256" key="5">
    <source>
        <dbReference type="ARBA" id="ARBA00022741"/>
    </source>
</evidence>
<accession>A0A8C6TMA9</accession>
<reference evidence="11" key="1">
    <citation type="submission" date="2025-08" db="UniProtKB">
        <authorList>
            <consortium name="Ensembl"/>
        </authorList>
    </citation>
    <scope>IDENTIFICATION</scope>
</reference>
<evidence type="ECO:0000313" key="11">
    <source>
        <dbReference type="Ensembl" id="ENSNMLP00000022257.1"/>
    </source>
</evidence>
<keyword evidence="4 9" id="KW-0812">Transmembrane</keyword>
<dbReference type="Pfam" id="PF19055">
    <property type="entry name" value="ABC2_membrane_7"/>
    <property type="match status" value="1"/>
</dbReference>
<dbReference type="SMART" id="SM00382">
    <property type="entry name" value="AAA"/>
    <property type="match status" value="1"/>
</dbReference>
<dbReference type="InterPro" id="IPR027417">
    <property type="entry name" value="P-loop_NTPase"/>
</dbReference>
<proteinExistence type="inferred from homology"/>
<dbReference type="InterPro" id="IPR003439">
    <property type="entry name" value="ABC_transporter-like_ATP-bd"/>
</dbReference>
<keyword evidence="12" id="KW-1185">Reference proteome</keyword>
<dbReference type="InterPro" id="IPR003593">
    <property type="entry name" value="AAA+_ATPase"/>
</dbReference>
<dbReference type="GO" id="GO:0015562">
    <property type="term" value="F:efflux transmembrane transporter activity"/>
    <property type="evidence" value="ECO:0007669"/>
    <property type="project" value="UniProtKB-ARBA"/>
</dbReference>
<organism evidence="11 12">
    <name type="scientific">Neogobius melanostomus</name>
    <name type="common">round goby</name>
    <dbReference type="NCBI Taxonomy" id="47308"/>
    <lineage>
        <taxon>Eukaryota</taxon>
        <taxon>Metazoa</taxon>
        <taxon>Chordata</taxon>
        <taxon>Craniata</taxon>
        <taxon>Vertebrata</taxon>
        <taxon>Euteleostomi</taxon>
        <taxon>Actinopterygii</taxon>
        <taxon>Neopterygii</taxon>
        <taxon>Teleostei</taxon>
        <taxon>Neoteleostei</taxon>
        <taxon>Acanthomorphata</taxon>
        <taxon>Gobiaria</taxon>
        <taxon>Gobiiformes</taxon>
        <taxon>Gobioidei</taxon>
        <taxon>Gobiidae</taxon>
        <taxon>Benthophilinae</taxon>
        <taxon>Neogobiini</taxon>
        <taxon>Neogobius</taxon>
    </lineage>
</organism>
<evidence type="ECO:0000256" key="8">
    <source>
        <dbReference type="ARBA" id="ARBA00023136"/>
    </source>
</evidence>
<sequence length="592" mass="66018">KSLFATEVKAPRHVDLFFFLSGIMKPGLNAIMGATGSGKSSFLDVLAARKDPSGLSGQVLIDGAPQPPNFKCLSGYVVQDDVVMGTLTVRENLRFSAVLRLPASISRQEKEEKVERLIQELGLGKVADSRVGTQMIRGISGGERKRTNIGMELIIDPSVLFLDEPTTGLDASTACSVLLLLKRMANHGRTIILSIHQPRYSIYRLFDNLTLLVNGKQVYHGLAPDALDYFSDIGYTCEPHNNPADFFLDVINGDSTAVARNNPDNNGHQAIEDKLVQEYKTCNSYRQTKAELEKIVSGRQSLTTVRSRTITYNTGFFTQFRWVLHRTFWNLALNPQTSVAQVLVTAFLALVVGALFFDASFDQTGVQNRFGALFFITVNQCFGSLSSAELFITERKLFVHEYISGYYRVSVYFLSKVLADIISLRTIPAVVFTCIIYYMIGLKDTGAAFILFMFTVALVAYTATSMSLAISADQNVVAIANLYMTISFVFMMIFAGLLVNLPSIAEWLVWLKYLSIPRYGFAALQINEFVGLEFCETKNTTTRCESGELILEKQGVDYSSWGLWQNHVALLVMNVIFLSIAYLKLRFIKKFT</sequence>
<name>A0A8C6TMA9_9GOBI</name>
<feature type="domain" description="ABC transporter" evidence="10">
    <location>
        <begin position="2"/>
        <end position="239"/>
    </location>
</feature>
<evidence type="ECO:0000313" key="12">
    <source>
        <dbReference type="Proteomes" id="UP000694523"/>
    </source>
</evidence>
<dbReference type="Proteomes" id="UP000694523">
    <property type="component" value="Unplaced"/>
</dbReference>
<dbReference type="CDD" id="cd03213">
    <property type="entry name" value="ABCG_EPDR"/>
    <property type="match status" value="1"/>
</dbReference>
<evidence type="ECO:0000256" key="9">
    <source>
        <dbReference type="SAM" id="Phobius"/>
    </source>
</evidence>
<comment type="similarity">
    <text evidence="2">Belongs to the ABC transporter superfamily. ABCG family. Eye pigment precursor importer (TC 3.A.1.204) subfamily.</text>
</comment>
<dbReference type="GO" id="GO:0140359">
    <property type="term" value="F:ABC-type transporter activity"/>
    <property type="evidence" value="ECO:0007669"/>
    <property type="project" value="InterPro"/>
</dbReference>
<keyword evidence="5" id="KW-0547">Nucleotide-binding</keyword>
<evidence type="ECO:0000256" key="7">
    <source>
        <dbReference type="ARBA" id="ARBA00022989"/>
    </source>
</evidence>
<keyword evidence="7 9" id="KW-1133">Transmembrane helix</keyword>
<dbReference type="SUPFAM" id="SSF52540">
    <property type="entry name" value="P-loop containing nucleoside triphosphate hydrolases"/>
    <property type="match status" value="1"/>
</dbReference>
<dbReference type="AlphaFoldDB" id="A0A8C6TMA9"/>
<evidence type="ECO:0000256" key="2">
    <source>
        <dbReference type="ARBA" id="ARBA00005814"/>
    </source>
</evidence>
<comment type="subcellular location">
    <subcellularLocation>
        <location evidence="1">Membrane</location>
        <topology evidence="1">Multi-pass membrane protein</topology>
    </subcellularLocation>
</comment>
<evidence type="ECO:0000256" key="1">
    <source>
        <dbReference type="ARBA" id="ARBA00004141"/>
    </source>
</evidence>
<dbReference type="GO" id="GO:0016887">
    <property type="term" value="F:ATP hydrolysis activity"/>
    <property type="evidence" value="ECO:0007669"/>
    <property type="project" value="InterPro"/>
</dbReference>
<feature type="transmembrane region" description="Helical" evidence="9">
    <location>
        <begin position="446"/>
        <end position="470"/>
    </location>
</feature>
<dbReference type="GO" id="GO:0005524">
    <property type="term" value="F:ATP binding"/>
    <property type="evidence" value="ECO:0007669"/>
    <property type="project" value="UniProtKB-KW"/>
</dbReference>
<dbReference type="GO" id="GO:0016324">
    <property type="term" value="C:apical plasma membrane"/>
    <property type="evidence" value="ECO:0007669"/>
    <property type="project" value="UniProtKB-ARBA"/>
</dbReference>
<reference evidence="11" key="2">
    <citation type="submission" date="2025-09" db="UniProtKB">
        <authorList>
            <consortium name="Ensembl"/>
        </authorList>
    </citation>
    <scope>IDENTIFICATION</scope>
</reference>
<feature type="transmembrane region" description="Helical" evidence="9">
    <location>
        <begin position="563"/>
        <end position="583"/>
    </location>
</feature>
<dbReference type="PROSITE" id="PS50893">
    <property type="entry name" value="ABC_TRANSPORTER_2"/>
    <property type="match status" value="1"/>
</dbReference>
<evidence type="ECO:0000256" key="6">
    <source>
        <dbReference type="ARBA" id="ARBA00022840"/>
    </source>
</evidence>
<keyword evidence="3" id="KW-0813">Transport</keyword>
<dbReference type="Pfam" id="PF01061">
    <property type="entry name" value="ABC2_membrane"/>
    <property type="match status" value="1"/>
</dbReference>
<keyword evidence="8 9" id="KW-0472">Membrane</keyword>
<feature type="transmembrane region" description="Helical" evidence="9">
    <location>
        <begin position="482"/>
        <end position="505"/>
    </location>
</feature>
<feature type="transmembrane region" description="Helical" evidence="9">
    <location>
        <begin position="339"/>
        <end position="357"/>
    </location>
</feature>
<keyword evidence="6" id="KW-0067">ATP-binding</keyword>
<feature type="transmembrane region" description="Helical" evidence="9">
    <location>
        <begin position="413"/>
        <end position="440"/>
    </location>
</feature>
<dbReference type="PANTHER" id="PTHR19241">
    <property type="entry name" value="ATP-BINDING CASSETTE TRANSPORTER"/>
    <property type="match status" value="1"/>
</dbReference>
<dbReference type="Gene3D" id="3.40.50.300">
    <property type="entry name" value="P-loop containing nucleotide triphosphate hydrolases"/>
    <property type="match status" value="1"/>
</dbReference>
<dbReference type="InterPro" id="IPR013525">
    <property type="entry name" value="ABC2_TM"/>
</dbReference>
<feature type="transmembrane region" description="Helical" evidence="9">
    <location>
        <begin position="369"/>
        <end position="392"/>
    </location>
</feature>
<dbReference type="Ensembl" id="ENSNMLT00000024929.1">
    <property type="protein sequence ID" value="ENSNMLP00000022257.1"/>
    <property type="gene ID" value="ENSNMLG00000014318.1"/>
</dbReference>
<dbReference type="InterPro" id="IPR043926">
    <property type="entry name" value="ABCG_dom"/>
</dbReference>
<dbReference type="Pfam" id="PF00005">
    <property type="entry name" value="ABC_tran"/>
    <property type="match status" value="1"/>
</dbReference>
<dbReference type="FunFam" id="3.40.50.300:FF:000622">
    <property type="entry name" value="ATP-binding cassette sub-family G member 2"/>
    <property type="match status" value="1"/>
</dbReference>
<dbReference type="GO" id="GO:0008514">
    <property type="term" value="F:organic anion transmembrane transporter activity"/>
    <property type="evidence" value="ECO:0007669"/>
    <property type="project" value="UniProtKB-ARBA"/>
</dbReference>
<evidence type="ECO:0000256" key="4">
    <source>
        <dbReference type="ARBA" id="ARBA00022692"/>
    </source>
</evidence>
<evidence type="ECO:0000259" key="10">
    <source>
        <dbReference type="PROSITE" id="PS50893"/>
    </source>
</evidence>
<evidence type="ECO:0000256" key="3">
    <source>
        <dbReference type="ARBA" id="ARBA00022448"/>
    </source>
</evidence>